<organism evidence="2 3">
    <name type="scientific">Streptomyces chitinivorans</name>
    <dbReference type="NCBI Taxonomy" id="1257027"/>
    <lineage>
        <taxon>Bacteria</taxon>
        <taxon>Bacillati</taxon>
        <taxon>Actinomycetota</taxon>
        <taxon>Actinomycetes</taxon>
        <taxon>Kitasatosporales</taxon>
        <taxon>Streptomycetaceae</taxon>
        <taxon>Streptomyces</taxon>
    </lineage>
</organism>
<protein>
    <submittedName>
        <fullName evidence="2">Ferritin-like domain-containing protein</fullName>
    </submittedName>
</protein>
<proteinExistence type="predicted"/>
<accession>A0ABW7HN90</accession>
<comment type="caution">
    <text evidence="2">The sequence shown here is derived from an EMBL/GenBank/DDBJ whole genome shotgun (WGS) entry which is preliminary data.</text>
</comment>
<dbReference type="RefSeq" id="WP_279951188.1">
    <property type="nucleotide sequence ID" value="NZ_BAABEN010000027.1"/>
</dbReference>
<evidence type="ECO:0000313" key="2">
    <source>
        <dbReference type="EMBL" id="MFH0247336.1"/>
    </source>
</evidence>
<dbReference type="Proteomes" id="UP001607069">
    <property type="component" value="Unassembled WGS sequence"/>
</dbReference>
<evidence type="ECO:0000313" key="3">
    <source>
        <dbReference type="Proteomes" id="UP001607069"/>
    </source>
</evidence>
<keyword evidence="3" id="KW-1185">Reference proteome</keyword>
<sequence length="304" mass="32516">MLRRRDLVREVLDDDASFRLLCSLAVAAQARNGRENRRIAALVPRGRRDLAPAMARYGELQERHARLLTGLLAACGPEPAEVPPEADHAALLERRGSCPAHVRMRCGQPLSERDVLAHLAHGHAAAARATAWLARLAGHAFVRPGAGEAVREVFRAEREYLAWCREGMLGFARAGHVAAVELVLRENTLAEARAHRDAALAVLARTGHLLGWSMARSVVLEGGVQARYVHERLVARRRAVRLDPLPALPEPEPEPEPGPEPGPRRETARPDPGAGSDAEPGSGAAPGTGTRAPSGDAATTSPGA</sequence>
<evidence type="ECO:0000256" key="1">
    <source>
        <dbReference type="SAM" id="MobiDB-lite"/>
    </source>
</evidence>
<name>A0ABW7HN90_9ACTN</name>
<dbReference type="EMBL" id="JBIHMK010000008">
    <property type="protein sequence ID" value="MFH0247336.1"/>
    <property type="molecule type" value="Genomic_DNA"/>
</dbReference>
<reference evidence="2 3" key="1">
    <citation type="submission" date="2024-10" db="EMBL/GenBank/DDBJ databases">
        <authorList>
            <person name="Cho J.-C."/>
        </authorList>
    </citation>
    <scope>NUCLEOTIDE SEQUENCE [LARGE SCALE GENOMIC DNA]</scope>
    <source>
        <strain evidence="2 3">KCTC29696</strain>
    </source>
</reference>
<gene>
    <name evidence="2" type="ORF">ACG5V6_03780</name>
</gene>
<feature type="region of interest" description="Disordered" evidence="1">
    <location>
        <begin position="244"/>
        <end position="304"/>
    </location>
</feature>